<dbReference type="InterPro" id="IPR050418">
    <property type="entry name" value="D-iso_2-hydroxyacid_DH_PdxB"/>
</dbReference>
<reference evidence="7 8" key="1">
    <citation type="submission" date="2018-07" db="EMBL/GenBank/DDBJ databases">
        <title>Genome analysis of Larkinella rosea.</title>
        <authorList>
            <person name="Zhou Z."/>
            <person name="Wang G."/>
        </authorList>
    </citation>
    <scope>NUCLEOTIDE SEQUENCE [LARGE SCALE GENOMIC DNA]</scope>
    <source>
        <strain evidence="8">zzj9</strain>
    </source>
</reference>
<dbReference type="OrthoDB" id="1522997at2"/>
<dbReference type="Proteomes" id="UP000253383">
    <property type="component" value="Unassembled WGS sequence"/>
</dbReference>
<dbReference type="Gene3D" id="3.40.50.720">
    <property type="entry name" value="NAD(P)-binding Rossmann-like Domain"/>
    <property type="match status" value="2"/>
</dbReference>
<dbReference type="SUPFAM" id="SSF51735">
    <property type="entry name" value="NAD(P)-binding Rossmann-fold domains"/>
    <property type="match status" value="1"/>
</dbReference>
<dbReference type="InterPro" id="IPR006139">
    <property type="entry name" value="D-isomer_2_OHA_DH_cat_dom"/>
</dbReference>
<dbReference type="PROSITE" id="PS00670">
    <property type="entry name" value="D_2_HYDROXYACID_DH_2"/>
    <property type="match status" value="1"/>
</dbReference>
<dbReference type="InterPro" id="IPR029753">
    <property type="entry name" value="D-isomer_DH_CS"/>
</dbReference>
<keyword evidence="2 4" id="KW-0560">Oxidoreductase</keyword>
<dbReference type="InterPro" id="IPR036291">
    <property type="entry name" value="NAD(P)-bd_dom_sf"/>
</dbReference>
<dbReference type="RefSeq" id="WP_114404379.1">
    <property type="nucleotide sequence ID" value="NZ_QOWE01000002.1"/>
</dbReference>
<feature type="domain" description="D-isomer specific 2-hydroxyacid dehydrogenase catalytic" evidence="5">
    <location>
        <begin position="19"/>
        <end position="317"/>
    </location>
</feature>
<evidence type="ECO:0000313" key="8">
    <source>
        <dbReference type="Proteomes" id="UP000253383"/>
    </source>
</evidence>
<dbReference type="InterPro" id="IPR006140">
    <property type="entry name" value="D-isomer_DH_NAD-bd"/>
</dbReference>
<evidence type="ECO:0000259" key="5">
    <source>
        <dbReference type="Pfam" id="PF00389"/>
    </source>
</evidence>
<evidence type="ECO:0000259" key="6">
    <source>
        <dbReference type="Pfam" id="PF02826"/>
    </source>
</evidence>
<evidence type="ECO:0000256" key="1">
    <source>
        <dbReference type="ARBA" id="ARBA00005854"/>
    </source>
</evidence>
<dbReference type="EMBL" id="QOWE01000002">
    <property type="protein sequence ID" value="RCR71149.1"/>
    <property type="molecule type" value="Genomic_DNA"/>
</dbReference>
<dbReference type="GO" id="GO:0051287">
    <property type="term" value="F:NAD binding"/>
    <property type="evidence" value="ECO:0007669"/>
    <property type="project" value="InterPro"/>
</dbReference>
<evidence type="ECO:0000256" key="3">
    <source>
        <dbReference type="ARBA" id="ARBA00023027"/>
    </source>
</evidence>
<dbReference type="Pfam" id="PF00389">
    <property type="entry name" value="2-Hacid_dh"/>
    <property type="match status" value="1"/>
</dbReference>
<dbReference type="AlphaFoldDB" id="A0A368JU03"/>
<organism evidence="7 8">
    <name type="scientific">Larkinella punicea</name>
    <dbReference type="NCBI Taxonomy" id="2315727"/>
    <lineage>
        <taxon>Bacteria</taxon>
        <taxon>Pseudomonadati</taxon>
        <taxon>Bacteroidota</taxon>
        <taxon>Cytophagia</taxon>
        <taxon>Cytophagales</taxon>
        <taxon>Spirosomataceae</taxon>
        <taxon>Larkinella</taxon>
    </lineage>
</organism>
<dbReference type="PANTHER" id="PTHR43761:SF1">
    <property type="entry name" value="D-ISOMER SPECIFIC 2-HYDROXYACID DEHYDROGENASE CATALYTIC DOMAIN-CONTAINING PROTEIN-RELATED"/>
    <property type="match status" value="1"/>
</dbReference>
<evidence type="ECO:0000256" key="2">
    <source>
        <dbReference type="ARBA" id="ARBA00023002"/>
    </source>
</evidence>
<comment type="similarity">
    <text evidence="1 4">Belongs to the D-isomer specific 2-hydroxyacid dehydrogenase family.</text>
</comment>
<comment type="caution">
    <text evidence="7">The sequence shown here is derived from an EMBL/GenBank/DDBJ whole genome shotgun (WGS) entry which is preliminary data.</text>
</comment>
<dbReference type="Pfam" id="PF02826">
    <property type="entry name" value="2-Hacid_dh_C"/>
    <property type="match status" value="1"/>
</dbReference>
<dbReference type="GO" id="GO:0016616">
    <property type="term" value="F:oxidoreductase activity, acting on the CH-OH group of donors, NAD or NADP as acceptor"/>
    <property type="evidence" value="ECO:0007669"/>
    <property type="project" value="InterPro"/>
</dbReference>
<gene>
    <name evidence="7" type="ORF">DUE52_02550</name>
</gene>
<dbReference type="PANTHER" id="PTHR43761">
    <property type="entry name" value="D-ISOMER SPECIFIC 2-HYDROXYACID DEHYDROGENASE FAMILY PROTEIN (AFU_ORTHOLOGUE AFUA_1G13630)"/>
    <property type="match status" value="1"/>
</dbReference>
<accession>A0A368JU03</accession>
<evidence type="ECO:0000313" key="7">
    <source>
        <dbReference type="EMBL" id="RCR71149.1"/>
    </source>
</evidence>
<dbReference type="FunFam" id="3.40.50.720:FF:000203">
    <property type="entry name" value="D-3-phosphoglycerate dehydrogenase (SerA)"/>
    <property type="match status" value="1"/>
</dbReference>
<proteinExistence type="inferred from homology"/>
<name>A0A368JU03_9BACT</name>
<keyword evidence="3" id="KW-0520">NAD</keyword>
<evidence type="ECO:0000256" key="4">
    <source>
        <dbReference type="RuleBase" id="RU003719"/>
    </source>
</evidence>
<sequence>MNLVYADAYTLNPGDLDWTPLKSLGNVTLYDRTPPDQLIERLKDADMVLVNKVKMNRETLEQLPKLRYIGVTATGYDIIDVKAARECDIVVTNVKGYGSPSVAQLTIALLLELTNRVGLHADSVRAGDWTRNPDFCYWKTPLVELAGKTLGIVGFGDIGKSVASIGLAFGMTILVNRRHTDEQPPSGIRYVDQATLFAESDVVSLHCPVTDENRAFVNRELLSRMKPTAFLINTSRGALINEPDLAEALNQDRLAGAGLDVVTVEPPSAGNPLFSARNCIVTPHLAWATLESRQRLLHETAENIRAFFAGKPRNVVN</sequence>
<dbReference type="SUPFAM" id="SSF52283">
    <property type="entry name" value="Formate/glycerate dehydrogenase catalytic domain-like"/>
    <property type="match status" value="1"/>
</dbReference>
<dbReference type="CDD" id="cd12162">
    <property type="entry name" value="2-Hacid_dh_4"/>
    <property type="match status" value="1"/>
</dbReference>
<dbReference type="PROSITE" id="PS00671">
    <property type="entry name" value="D_2_HYDROXYACID_DH_3"/>
    <property type="match status" value="1"/>
</dbReference>
<protein>
    <submittedName>
        <fullName evidence="7">D-2-hydroxyacid dehydrogenase</fullName>
    </submittedName>
</protein>
<keyword evidence="8" id="KW-1185">Reference proteome</keyword>
<feature type="domain" description="D-isomer specific 2-hydroxyacid dehydrogenase NAD-binding" evidence="6">
    <location>
        <begin position="107"/>
        <end position="286"/>
    </location>
</feature>